<organism evidence="2 3">
    <name type="scientific">Flavobacterium rivuli WB 3.3-2 = DSM 21788</name>
    <dbReference type="NCBI Taxonomy" id="1121895"/>
    <lineage>
        <taxon>Bacteria</taxon>
        <taxon>Pseudomonadati</taxon>
        <taxon>Bacteroidota</taxon>
        <taxon>Flavobacteriia</taxon>
        <taxon>Flavobacteriales</taxon>
        <taxon>Flavobacteriaceae</taxon>
        <taxon>Flavobacterium</taxon>
    </lineage>
</organism>
<dbReference type="Pfam" id="PF12680">
    <property type="entry name" value="SnoaL_2"/>
    <property type="match status" value="1"/>
</dbReference>
<dbReference type="Proteomes" id="UP000030152">
    <property type="component" value="Unassembled WGS sequence"/>
</dbReference>
<dbReference type="SUPFAM" id="SSF54427">
    <property type="entry name" value="NTF2-like"/>
    <property type="match status" value="1"/>
</dbReference>
<accession>A0A0A2M741</accession>
<name>A0A0A2M741_9FLAO</name>
<evidence type="ECO:0000313" key="2">
    <source>
        <dbReference type="EMBL" id="KGO87243.1"/>
    </source>
</evidence>
<evidence type="ECO:0000313" key="3">
    <source>
        <dbReference type="Proteomes" id="UP000030152"/>
    </source>
</evidence>
<dbReference type="InterPro" id="IPR032710">
    <property type="entry name" value="NTF2-like_dom_sf"/>
</dbReference>
<dbReference type="AlphaFoldDB" id="A0A0A2M741"/>
<dbReference type="InterPro" id="IPR037401">
    <property type="entry name" value="SnoaL-like"/>
</dbReference>
<dbReference type="Gene3D" id="3.10.450.50">
    <property type="match status" value="1"/>
</dbReference>
<feature type="domain" description="SnoaL-like" evidence="1">
    <location>
        <begin position="2"/>
        <end position="103"/>
    </location>
</feature>
<comment type="caution">
    <text evidence="2">The sequence shown here is derived from an EMBL/GenBank/DDBJ whole genome shotgun (WGS) entry which is preliminary data.</text>
</comment>
<dbReference type="eggNOG" id="COG4319">
    <property type="taxonomic scope" value="Bacteria"/>
</dbReference>
<proteinExistence type="predicted"/>
<dbReference type="EMBL" id="JRLX01000005">
    <property type="protein sequence ID" value="KGO87243.1"/>
    <property type="molecule type" value="Genomic_DNA"/>
</dbReference>
<dbReference type="STRING" id="1121895.GCA_000378485_02160"/>
<reference evidence="2 3" key="1">
    <citation type="submission" date="2013-09" db="EMBL/GenBank/DDBJ databases">
        <authorList>
            <person name="Zeng Z."/>
            <person name="Chen C."/>
        </authorList>
    </citation>
    <scope>NUCLEOTIDE SEQUENCE [LARGE SCALE GENOMIC DNA]</scope>
    <source>
        <strain evidence="2 3">WB 3.3-2</strain>
    </source>
</reference>
<evidence type="ECO:0000259" key="1">
    <source>
        <dbReference type="Pfam" id="PF12680"/>
    </source>
</evidence>
<sequence>MQWIEAFNTRDLDRLLNLYADDAEHFSPKLKVHKPETEGLVKGKDALRDWWEGAYLRLPTLFYKVNSLTANNYRVFMEYTRTVDGEPDMAIAEVLELRDGKIVFSRVYHG</sequence>
<gene>
    <name evidence="2" type="ORF">Q765_06130</name>
</gene>
<protein>
    <recommendedName>
        <fullName evidence="1">SnoaL-like domain-containing protein</fullName>
    </recommendedName>
</protein>
<keyword evidence="3" id="KW-1185">Reference proteome</keyword>